<dbReference type="RefSeq" id="WP_116060887.1">
    <property type="nucleotide sequence ID" value="NZ_QRDZ01000008.1"/>
</dbReference>
<accession>A0A3D9KAH3</accession>
<dbReference type="AlphaFoldDB" id="A0A3D9KAH3"/>
<evidence type="ECO:0000313" key="2">
    <source>
        <dbReference type="Proteomes" id="UP000256977"/>
    </source>
</evidence>
<comment type="caution">
    <text evidence="1">The sequence shown here is derived from an EMBL/GenBank/DDBJ whole genome shotgun (WGS) entry which is preliminary data.</text>
</comment>
<organism evidence="1 2">
    <name type="scientific">Cohnella phaseoli</name>
    <dbReference type="NCBI Taxonomy" id="456490"/>
    <lineage>
        <taxon>Bacteria</taxon>
        <taxon>Bacillati</taxon>
        <taxon>Bacillota</taxon>
        <taxon>Bacilli</taxon>
        <taxon>Bacillales</taxon>
        <taxon>Paenibacillaceae</taxon>
        <taxon>Cohnella</taxon>
    </lineage>
</organism>
<reference evidence="1 2" key="1">
    <citation type="submission" date="2018-07" db="EMBL/GenBank/DDBJ databases">
        <title>Genomic Encyclopedia of Type Strains, Phase III (KMG-III): the genomes of soil and plant-associated and newly described type strains.</title>
        <authorList>
            <person name="Whitman W."/>
        </authorList>
    </citation>
    <scope>NUCLEOTIDE SEQUENCE [LARGE SCALE GENOMIC DNA]</scope>
    <source>
        <strain evidence="1 2">CECT 7287</strain>
    </source>
</reference>
<gene>
    <name evidence="1" type="ORF">DFP98_108125</name>
</gene>
<proteinExistence type="predicted"/>
<dbReference type="EMBL" id="QRDZ01000008">
    <property type="protein sequence ID" value="RED83282.1"/>
    <property type="molecule type" value="Genomic_DNA"/>
</dbReference>
<keyword evidence="2" id="KW-1185">Reference proteome</keyword>
<name>A0A3D9KAH3_9BACL</name>
<protein>
    <submittedName>
        <fullName evidence="1">Uncharacterized protein</fullName>
    </submittedName>
</protein>
<dbReference type="OrthoDB" id="196248at2"/>
<sequence>MTISKKGSRKIIVGQEPFRWVITPSARGIITLTVQHDEVKGQLLRVDIESDINEFWVGFPNVESLNNKIVMPAQIALIISEAIIQGWKPREKGALLSFKQSENKLLSLK</sequence>
<dbReference type="Proteomes" id="UP000256977">
    <property type="component" value="Unassembled WGS sequence"/>
</dbReference>
<evidence type="ECO:0000313" key="1">
    <source>
        <dbReference type="EMBL" id="RED83282.1"/>
    </source>
</evidence>